<keyword evidence="1" id="KW-1133">Transmembrane helix</keyword>
<proteinExistence type="predicted"/>
<organism evidence="2 3">
    <name type="scientific">Micromonospora kangleipakensis</name>
    <dbReference type="NCBI Taxonomy" id="1077942"/>
    <lineage>
        <taxon>Bacteria</taxon>
        <taxon>Bacillati</taxon>
        <taxon>Actinomycetota</taxon>
        <taxon>Actinomycetes</taxon>
        <taxon>Micromonosporales</taxon>
        <taxon>Micromonosporaceae</taxon>
        <taxon>Micromonospora</taxon>
    </lineage>
</organism>
<dbReference type="RefSeq" id="WP_165439833.1">
    <property type="nucleotide sequence ID" value="NZ_SHLD01000001.1"/>
</dbReference>
<reference evidence="2 3" key="1">
    <citation type="submission" date="2019-02" db="EMBL/GenBank/DDBJ databases">
        <title>Sequencing the genomes of 1000 actinobacteria strains.</title>
        <authorList>
            <person name="Klenk H.-P."/>
        </authorList>
    </citation>
    <scope>NUCLEOTIDE SEQUENCE [LARGE SCALE GENOMIC DNA]</scope>
    <source>
        <strain evidence="2 3">DSM 45612</strain>
    </source>
</reference>
<keyword evidence="1" id="KW-0472">Membrane</keyword>
<keyword evidence="1" id="KW-0812">Transmembrane</keyword>
<accession>A0A4Q8BBD4</accession>
<evidence type="ECO:0000313" key="3">
    <source>
        <dbReference type="Proteomes" id="UP000294114"/>
    </source>
</evidence>
<evidence type="ECO:0000256" key="1">
    <source>
        <dbReference type="SAM" id="Phobius"/>
    </source>
</evidence>
<feature type="transmembrane region" description="Helical" evidence="1">
    <location>
        <begin position="20"/>
        <end position="40"/>
    </location>
</feature>
<protein>
    <submittedName>
        <fullName evidence="2">Uncharacterized protein</fullName>
    </submittedName>
</protein>
<name>A0A4Q8BBD4_9ACTN</name>
<sequence length="49" mass="5175">MPTAPFGIRENVTITGTSYAIALALQILGYALALAVVPAISRTLSRTDR</sequence>
<keyword evidence="3" id="KW-1185">Reference proteome</keyword>
<dbReference type="Proteomes" id="UP000294114">
    <property type="component" value="Unassembled WGS sequence"/>
</dbReference>
<dbReference type="AlphaFoldDB" id="A0A4Q8BBD4"/>
<comment type="caution">
    <text evidence="2">The sequence shown here is derived from an EMBL/GenBank/DDBJ whole genome shotgun (WGS) entry which is preliminary data.</text>
</comment>
<dbReference type="EMBL" id="SHLD01000001">
    <property type="protein sequence ID" value="RZU75110.1"/>
    <property type="molecule type" value="Genomic_DNA"/>
</dbReference>
<gene>
    <name evidence="2" type="ORF">EV384_3636</name>
</gene>
<evidence type="ECO:0000313" key="2">
    <source>
        <dbReference type="EMBL" id="RZU75110.1"/>
    </source>
</evidence>